<dbReference type="GO" id="GO:0046872">
    <property type="term" value="F:metal ion binding"/>
    <property type="evidence" value="ECO:0007669"/>
    <property type="project" value="InterPro"/>
</dbReference>
<dbReference type="RefSeq" id="WP_099439036.1">
    <property type="nucleotide sequence ID" value="NZ_CP024091.1"/>
</dbReference>
<proteinExistence type="predicted"/>
<dbReference type="Gene3D" id="3.40.720.10">
    <property type="entry name" value="Alkaline Phosphatase, subunit A"/>
    <property type="match status" value="1"/>
</dbReference>
<feature type="signal peptide" evidence="1">
    <location>
        <begin position="1"/>
        <end position="21"/>
    </location>
</feature>
<dbReference type="SUPFAM" id="SSF53649">
    <property type="entry name" value="Alkaline phosphatase-like"/>
    <property type="match status" value="1"/>
</dbReference>
<evidence type="ECO:0000256" key="1">
    <source>
        <dbReference type="SAM" id="SignalP"/>
    </source>
</evidence>
<name>A0A2D1U686_9SPHI</name>
<dbReference type="Pfam" id="PF01676">
    <property type="entry name" value="Metalloenzyme"/>
    <property type="match status" value="1"/>
</dbReference>
<dbReference type="AlphaFoldDB" id="A0A2D1U686"/>
<dbReference type="KEGG" id="pgs:CPT03_11795"/>
<dbReference type="EMBL" id="CP024091">
    <property type="protein sequence ID" value="ATP57108.1"/>
    <property type="molecule type" value="Genomic_DNA"/>
</dbReference>
<evidence type="ECO:0000259" key="2">
    <source>
        <dbReference type="Pfam" id="PF01676"/>
    </source>
</evidence>
<evidence type="ECO:0000313" key="3">
    <source>
        <dbReference type="EMBL" id="ATP57108.1"/>
    </source>
</evidence>
<evidence type="ECO:0000313" key="4">
    <source>
        <dbReference type="Proteomes" id="UP000223749"/>
    </source>
</evidence>
<organism evidence="3 4">
    <name type="scientific">Pedobacter ginsengisoli</name>
    <dbReference type="NCBI Taxonomy" id="363852"/>
    <lineage>
        <taxon>Bacteria</taxon>
        <taxon>Pseudomonadati</taxon>
        <taxon>Bacteroidota</taxon>
        <taxon>Sphingobacteriia</taxon>
        <taxon>Sphingobacteriales</taxon>
        <taxon>Sphingobacteriaceae</taxon>
        <taxon>Pedobacter</taxon>
    </lineage>
</organism>
<dbReference type="GO" id="GO:0003824">
    <property type="term" value="F:catalytic activity"/>
    <property type="evidence" value="ECO:0007669"/>
    <property type="project" value="InterPro"/>
</dbReference>
<protein>
    <submittedName>
        <fullName evidence="3">Phosphoglyceromutase</fullName>
    </submittedName>
</protein>
<gene>
    <name evidence="3" type="ORF">CPT03_11795</name>
</gene>
<feature type="domain" description="Metalloenzyme" evidence="2">
    <location>
        <begin position="227"/>
        <end position="318"/>
    </location>
</feature>
<dbReference type="InterPro" id="IPR006124">
    <property type="entry name" value="Metalloenzyme"/>
</dbReference>
<reference evidence="3 4" key="1">
    <citation type="submission" date="2017-10" db="EMBL/GenBank/DDBJ databases">
        <title>Whole genome of Pedobacter ginsengisoli T01R-27 isolated from tomato rhizosphere.</title>
        <authorList>
            <person name="Weon H.-Y."/>
            <person name="Lee S.A."/>
            <person name="Sang M.K."/>
            <person name="Song J."/>
        </authorList>
    </citation>
    <scope>NUCLEOTIDE SEQUENCE [LARGE SCALE GENOMIC DNA]</scope>
    <source>
        <strain evidence="3 4">T01R-27</strain>
    </source>
</reference>
<dbReference type="InterPro" id="IPR017850">
    <property type="entry name" value="Alkaline_phosphatase_core_sf"/>
</dbReference>
<sequence>MKTKLLVFVLVFMTAIASSFAQKGKTKNVILISIDGYRWQEIFKGADSSLLFSKKYRKQDSTELVKKYWAATANERRQKLMPFFWNTIAKQGQLYGNRDLKNYVNVKNKYWFSYPGRSETLCGYYDPAINSNSYPDNPNENVLEFINKQKGYQNKVVTFAGWDAVASIVNRNRNKMPLNNPYEVVKGANLTEAQKLANEIQDCLPDYFGKSVRFDLTTYAIAKTYIAANHPKLVYIDFVDPDDFGHSGEYDSFLDAGHYLDKMIASLWASLQADPFYKDNTTIMICPDHGRGIDKGWVSHGSGTAHSNETWLAVIGPDTPAKGEMNAEGQIYQEQFAQTLAHFLGFKFTANHPVGDRVETVTLLK</sequence>
<keyword evidence="4" id="KW-1185">Reference proteome</keyword>
<dbReference type="Proteomes" id="UP000223749">
    <property type="component" value="Chromosome"/>
</dbReference>
<feature type="chain" id="PRO_5013561486" evidence="1">
    <location>
        <begin position="22"/>
        <end position="365"/>
    </location>
</feature>
<accession>A0A2D1U686</accession>
<keyword evidence="1" id="KW-0732">Signal</keyword>
<dbReference type="OrthoDB" id="9791578at2"/>